<keyword evidence="2" id="KW-1185">Reference proteome</keyword>
<evidence type="ECO:0000313" key="2">
    <source>
        <dbReference type="Proteomes" id="UP001604335"/>
    </source>
</evidence>
<proteinExistence type="predicted"/>
<reference evidence="2" key="1">
    <citation type="journal article" date="2024" name="Algal Res.">
        <title>Biochemical, toxicological and genomic investigation of a high-biomass producing Limnothrix strain isolated from Italian shallow drinking water reservoir.</title>
        <authorList>
            <person name="Simonazzi M."/>
            <person name="Shishido T.K."/>
            <person name="Delbaje E."/>
            <person name="Wahlsten M."/>
            <person name="Fewer D.P."/>
            <person name="Sivonen K."/>
            <person name="Pezzolesi L."/>
            <person name="Pistocchi R."/>
        </authorList>
    </citation>
    <scope>NUCLEOTIDE SEQUENCE [LARGE SCALE GENOMIC DNA]</scope>
    <source>
        <strain evidence="2">LRLZ20PSL1</strain>
    </source>
</reference>
<evidence type="ECO:0000313" key="1">
    <source>
        <dbReference type="EMBL" id="MFG3816753.1"/>
    </source>
</evidence>
<sequence length="210" mass="22827">MQHLMQHQPPINTGKVGGEGTWLRKTWPRSSAIALLAGLLVLVLAQRVASQTPPLPEGKAQDLTAAGGLECDRAAILPMLAQLELPYSELATCQQWVEYGLGGPEEIPPIVDPGDGLEVYYGPEGESVLLLSAGAKTEQQARYAQGISTEDSGRSNLWLFGRQGDRTRPSSWAATQLRSNLGRQEPLSQFAPDDDQTALRLEWFLGRPTP</sequence>
<comment type="caution">
    <text evidence="1">The sequence shown here is derived from an EMBL/GenBank/DDBJ whole genome shotgun (WGS) entry which is preliminary data.</text>
</comment>
<name>A0ABW7C9Y0_9CYAN</name>
<accession>A0ABW7C9Y0</accession>
<organism evidence="1 2">
    <name type="scientific">Limnothrix redekei LRLZ20PSL1</name>
    <dbReference type="NCBI Taxonomy" id="3112953"/>
    <lineage>
        <taxon>Bacteria</taxon>
        <taxon>Bacillati</taxon>
        <taxon>Cyanobacteriota</taxon>
        <taxon>Cyanophyceae</taxon>
        <taxon>Pseudanabaenales</taxon>
        <taxon>Pseudanabaenaceae</taxon>
        <taxon>Limnothrix</taxon>
    </lineage>
</organism>
<dbReference type="Proteomes" id="UP001604335">
    <property type="component" value="Unassembled WGS sequence"/>
</dbReference>
<gene>
    <name evidence="1" type="ORF">VPK24_03820</name>
</gene>
<dbReference type="EMBL" id="JAZAQF010000021">
    <property type="protein sequence ID" value="MFG3816753.1"/>
    <property type="molecule type" value="Genomic_DNA"/>
</dbReference>
<protein>
    <submittedName>
        <fullName evidence="1">Uncharacterized protein</fullName>
    </submittedName>
</protein>